<dbReference type="Pfam" id="PF00086">
    <property type="entry name" value="Thyroglobulin_1"/>
    <property type="match status" value="1"/>
</dbReference>
<evidence type="ECO:0000259" key="11">
    <source>
        <dbReference type="PROSITE" id="PS51162"/>
    </source>
</evidence>
<accession>A0ABN9Z8X5</accession>
<comment type="subunit">
    <text evidence="8">Binds equally well IGF1 and IGF2. Interacts with integrin ITGA5:ITGB1. Interacts with VHL; this interaction inhibits HIF1A degradation.</text>
</comment>
<name>A0ABN9Z8X5_PIPNA</name>
<dbReference type="PROSITE" id="PS00484">
    <property type="entry name" value="THYROGLOBULIN_1_1"/>
    <property type="match status" value="1"/>
</dbReference>
<dbReference type="InterPro" id="IPR022322">
    <property type="entry name" value="IGFBP1"/>
</dbReference>
<dbReference type="SMART" id="SM00211">
    <property type="entry name" value="TY"/>
    <property type="match status" value="1"/>
</dbReference>
<dbReference type="InterPro" id="IPR009030">
    <property type="entry name" value="Growth_fac_rcpt_cys_sf"/>
</dbReference>
<keyword evidence="3" id="KW-0964">Secreted</keyword>
<comment type="subcellular location">
    <subcellularLocation>
        <location evidence="1">Secreted</location>
    </subcellularLocation>
</comment>
<keyword evidence="5 10" id="KW-0732">Signal</keyword>
<evidence type="ECO:0000256" key="1">
    <source>
        <dbReference type="ARBA" id="ARBA00004613"/>
    </source>
</evidence>
<keyword evidence="4" id="KW-0597">Phosphoprotein</keyword>
<keyword evidence="6" id="KW-1015">Disulfide bond</keyword>
<feature type="signal peptide" evidence="10">
    <location>
        <begin position="1"/>
        <end position="29"/>
    </location>
</feature>
<protein>
    <recommendedName>
        <fullName evidence="2">Insulin-like growth factor-binding protein 1</fullName>
    </recommendedName>
</protein>
<reference evidence="13" key="1">
    <citation type="submission" date="2023-12" db="EMBL/GenBank/DDBJ databases">
        <authorList>
            <person name="Brown T."/>
        </authorList>
    </citation>
    <scope>NUCLEOTIDE SEQUENCE</scope>
</reference>
<keyword evidence="14" id="KW-1185">Reference proteome</keyword>
<feature type="domain" description="Thyroglobulin type-1" evidence="11">
    <location>
        <begin position="159"/>
        <end position="237"/>
    </location>
</feature>
<dbReference type="EMBL" id="OY882868">
    <property type="protein sequence ID" value="CAK6434791.1"/>
    <property type="molecule type" value="Genomic_DNA"/>
</dbReference>
<organism evidence="13 14">
    <name type="scientific">Pipistrellus nathusii</name>
    <name type="common">Nathusius' pipistrelle</name>
    <dbReference type="NCBI Taxonomy" id="59473"/>
    <lineage>
        <taxon>Eukaryota</taxon>
        <taxon>Metazoa</taxon>
        <taxon>Chordata</taxon>
        <taxon>Craniata</taxon>
        <taxon>Vertebrata</taxon>
        <taxon>Euteleostomi</taxon>
        <taxon>Mammalia</taxon>
        <taxon>Eutheria</taxon>
        <taxon>Laurasiatheria</taxon>
        <taxon>Chiroptera</taxon>
        <taxon>Yangochiroptera</taxon>
        <taxon>Vespertilionidae</taxon>
        <taxon>Pipistrellus</taxon>
    </lineage>
</organism>
<evidence type="ECO:0000256" key="7">
    <source>
        <dbReference type="ARBA" id="ARBA00023183"/>
    </source>
</evidence>
<dbReference type="PANTHER" id="PTHR11551:SF6">
    <property type="entry name" value="INSULIN-LIKE GROWTH FACTOR-BINDING PROTEIN 1"/>
    <property type="match status" value="1"/>
</dbReference>
<dbReference type="SUPFAM" id="SSF57610">
    <property type="entry name" value="Thyroglobulin type-1 domain"/>
    <property type="match status" value="1"/>
</dbReference>
<dbReference type="Proteomes" id="UP001314169">
    <property type="component" value="Chromosome 11"/>
</dbReference>
<dbReference type="Gene3D" id="4.10.40.20">
    <property type="match status" value="1"/>
</dbReference>
<evidence type="ECO:0000256" key="10">
    <source>
        <dbReference type="SAM" id="SignalP"/>
    </source>
</evidence>
<evidence type="ECO:0000256" key="6">
    <source>
        <dbReference type="ARBA" id="ARBA00023157"/>
    </source>
</evidence>
<dbReference type="CDD" id="cd00191">
    <property type="entry name" value="TY"/>
    <property type="match status" value="1"/>
</dbReference>
<evidence type="ECO:0000313" key="13">
    <source>
        <dbReference type="EMBL" id="CAK6434791.1"/>
    </source>
</evidence>
<dbReference type="InterPro" id="IPR022321">
    <property type="entry name" value="IGFBP_1-6_chordata"/>
</dbReference>
<dbReference type="PROSITE" id="PS51323">
    <property type="entry name" value="IGFBP_N_2"/>
    <property type="match status" value="1"/>
</dbReference>
<proteinExistence type="predicted"/>
<sequence length="250" mass="26392">MAMPAAAAPPLLLAALAALLGAALPGAAGEQQLWECAPCSAERLAACPPVPASCRERARPYGCGCCAACALRRGDACGFTSARCGAGLRCRARPGETRPLRALARGRGVCMPEAPVSVPSAEAAEAEKESPGSLSSVWDVVRVYEDMQQLQISDVQDSKDPCRRELHAALAKAAEEKAKAGGGLYSFYLPNCHQDGLYHSKQCMATLHGELGLCWCVYPWNGQRITGSAEVQGDPNCEQYFQGPPPSMGR</sequence>
<evidence type="ECO:0000256" key="2">
    <source>
        <dbReference type="ARBA" id="ARBA00013675"/>
    </source>
</evidence>
<evidence type="ECO:0000256" key="3">
    <source>
        <dbReference type="ARBA" id="ARBA00022525"/>
    </source>
</evidence>
<evidence type="ECO:0000313" key="14">
    <source>
        <dbReference type="Proteomes" id="UP001314169"/>
    </source>
</evidence>
<evidence type="ECO:0000259" key="12">
    <source>
        <dbReference type="PROSITE" id="PS51323"/>
    </source>
</evidence>
<gene>
    <name evidence="13" type="ORF">MPIPNATIZW_LOCUS3097</name>
</gene>
<dbReference type="PANTHER" id="PTHR11551">
    <property type="entry name" value="INSULIN-LIKE GROWTH FACTOR BINDING PROTEIN"/>
    <property type="match status" value="1"/>
</dbReference>
<evidence type="ECO:0000256" key="4">
    <source>
        <dbReference type="ARBA" id="ARBA00022553"/>
    </source>
</evidence>
<feature type="domain" description="IGFBP N-terminal" evidence="12">
    <location>
        <begin position="32"/>
        <end position="113"/>
    </location>
</feature>
<feature type="chain" id="PRO_5047401409" description="Insulin-like growth factor-binding protein 1" evidence="10">
    <location>
        <begin position="30"/>
        <end position="250"/>
    </location>
</feature>
<dbReference type="PROSITE" id="PS51162">
    <property type="entry name" value="THYROGLOBULIN_1_2"/>
    <property type="match status" value="1"/>
</dbReference>
<dbReference type="InterPro" id="IPR036857">
    <property type="entry name" value="Thyroglobulin_1_sf"/>
</dbReference>
<dbReference type="InterPro" id="IPR000867">
    <property type="entry name" value="IGFBP-like"/>
</dbReference>
<evidence type="ECO:0000256" key="5">
    <source>
        <dbReference type="ARBA" id="ARBA00022729"/>
    </source>
</evidence>
<dbReference type="InterPro" id="IPR017891">
    <property type="entry name" value="Insulin_GF-bd_Cys-rich_CS"/>
</dbReference>
<dbReference type="SMART" id="SM00121">
    <property type="entry name" value="IB"/>
    <property type="match status" value="1"/>
</dbReference>
<dbReference type="InterPro" id="IPR000716">
    <property type="entry name" value="Thyroglobulin_1"/>
</dbReference>
<keyword evidence="7" id="KW-0340">Growth factor binding</keyword>
<evidence type="ECO:0000256" key="8">
    <source>
        <dbReference type="ARBA" id="ARBA00049694"/>
    </source>
</evidence>
<dbReference type="Pfam" id="PF00219">
    <property type="entry name" value="IGFBP"/>
    <property type="match status" value="1"/>
</dbReference>
<dbReference type="SUPFAM" id="SSF57184">
    <property type="entry name" value="Growth factor receptor domain"/>
    <property type="match status" value="1"/>
</dbReference>
<dbReference type="PROSITE" id="PS00222">
    <property type="entry name" value="IGFBP_N_1"/>
    <property type="match status" value="1"/>
</dbReference>
<comment type="caution">
    <text evidence="9">Lacks conserved residue(s) required for the propagation of feature annotation.</text>
</comment>
<dbReference type="Gene3D" id="4.10.800.10">
    <property type="entry name" value="Thyroglobulin type-1"/>
    <property type="match status" value="1"/>
</dbReference>
<dbReference type="PRINTS" id="PR01976">
    <property type="entry name" value="IGFBPFAMILY"/>
</dbReference>
<dbReference type="PRINTS" id="PR01977">
    <property type="entry name" value="IGFBPFAMILY1"/>
</dbReference>
<evidence type="ECO:0000256" key="9">
    <source>
        <dbReference type="PROSITE-ProRule" id="PRU00500"/>
    </source>
</evidence>